<evidence type="ECO:0000256" key="2">
    <source>
        <dbReference type="ARBA" id="ARBA00010897"/>
    </source>
</evidence>
<evidence type="ECO:0000256" key="1">
    <source>
        <dbReference type="ARBA" id="ARBA00004952"/>
    </source>
</evidence>
<dbReference type="RefSeq" id="WP_166031946.1">
    <property type="nucleotide sequence ID" value="NZ_CP048877.1"/>
</dbReference>
<dbReference type="SUPFAM" id="SSF54675">
    <property type="entry name" value="Nicotinate/Quinolinate PRTase N-terminal domain-like"/>
    <property type="match status" value="1"/>
</dbReference>
<feature type="domain" description="Nicotinate phosphoribosyltransferase N-terminal" evidence="11">
    <location>
        <begin position="6"/>
        <end position="129"/>
    </location>
</feature>
<evidence type="ECO:0000259" key="10">
    <source>
        <dbReference type="Pfam" id="PF04095"/>
    </source>
</evidence>
<dbReference type="KEGG" id="tav:G4V39_05335"/>
<proteinExistence type="inferred from homology"/>
<keyword evidence="13" id="KW-0328">Glycosyltransferase</keyword>
<organism evidence="13 14">
    <name type="scientific">Thermosulfuriphilus ammonigenes</name>
    <dbReference type="NCBI Taxonomy" id="1936021"/>
    <lineage>
        <taxon>Bacteria</taxon>
        <taxon>Pseudomonadati</taxon>
        <taxon>Thermodesulfobacteriota</taxon>
        <taxon>Thermodesulfobacteria</taxon>
        <taxon>Thermodesulfobacteriales</taxon>
        <taxon>Thermodesulfobacteriaceae</taxon>
        <taxon>Thermosulfuriphilus</taxon>
    </lineage>
</organism>
<dbReference type="InterPro" id="IPR040727">
    <property type="entry name" value="NAPRTase_N"/>
</dbReference>
<name>A0A6G7PWA3_9BACT</name>
<accession>A0A6G7PWA3</accession>
<keyword evidence="4" id="KW-0597">Phosphoprotein</keyword>
<dbReference type="GO" id="GO:0047280">
    <property type="term" value="F:nicotinamide phosphoribosyltransferase activity"/>
    <property type="evidence" value="ECO:0007669"/>
    <property type="project" value="UniProtKB-ARBA"/>
</dbReference>
<comment type="PTM">
    <text evidence="9">Transiently phosphorylated on a His residue during the reaction cycle. Phosphorylation strongly increases the affinity for substrates and increases the rate of nicotinate D-ribonucleotide production. Dephosphorylation regenerates the low-affinity form of the enzyme, leading to product release.</text>
</comment>
<dbReference type="Pfam" id="PF17767">
    <property type="entry name" value="NAPRTase_N"/>
    <property type="match status" value="1"/>
</dbReference>
<feature type="domain" description="Nicotinate/nicotinamide phosphoribosyltransferase" evidence="10">
    <location>
        <begin position="150"/>
        <end position="314"/>
    </location>
</feature>
<evidence type="ECO:0000256" key="3">
    <source>
        <dbReference type="ARBA" id="ARBA00013236"/>
    </source>
</evidence>
<comment type="similarity">
    <text evidence="2 9">Belongs to the NAPRTase family.</text>
</comment>
<dbReference type="AlphaFoldDB" id="A0A6G7PWA3"/>
<keyword evidence="7 9" id="KW-0808">Transferase</keyword>
<comment type="pathway">
    <text evidence="1 9">Cofactor biosynthesis; NAD(+) biosynthesis; nicotinate D-ribonucleotide from nicotinate: step 1/1.</text>
</comment>
<dbReference type="GO" id="GO:0005829">
    <property type="term" value="C:cytosol"/>
    <property type="evidence" value="ECO:0007669"/>
    <property type="project" value="TreeGrafter"/>
</dbReference>
<dbReference type="PIRSF" id="PIRSF000484">
    <property type="entry name" value="NAPRT"/>
    <property type="match status" value="1"/>
</dbReference>
<keyword evidence="6 9" id="KW-0662">Pyridine nucleotide biosynthesis</keyword>
<dbReference type="EC" id="6.3.4.21" evidence="3 9"/>
<feature type="domain" description="Nicotinate phosphoribosyltransferase C-terminal" evidence="12">
    <location>
        <begin position="375"/>
        <end position="434"/>
    </location>
</feature>
<evidence type="ECO:0000256" key="8">
    <source>
        <dbReference type="ARBA" id="ARBA00048668"/>
    </source>
</evidence>
<keyword evidence="14" id="KW-1185">Reference proteome</keyword>
<dbReference type="Gene3D" id="3.20.20.70">
    <property type="entry name" value="Aldolase class I"/>
    <property type="match status" value="1"/>
</dbReference>
<dbReference type="InterPro" id="IPR006405">
    <property type="entry name" value="Nic_PRibTrfase_pncB"/>
</dbReference>
<keyword evidence="5 9" id="KW-0436">Ligase</keyword>
<dbReference type="NCBIfam" id="NF006696">
    <property type="entry name" value="PRK09243.1-3"/>
    <property type="match status" value="1"/>
</dbReference>
<dbReference type="GO" id="GO:0004516">
    <property type="term" value="F:nicotinate phosphoribosyltransferase activity"/>
    <property type="evidence" value="ECO:0007669"/>
    <property type="project" value="UniProtKB-UniRule"/>
</dbReference>
<dbReference type="EMBL" id="CP048877">
    <property type="protein sequence ID" value="QIJ71728.1"/>
    <property type="molecule type" value="Genomic_DNA"/>
</dbReference>
<dbReference type="NCBIfam" id="NF009131">
    <property type="entry name" value="PRK12484.1"/>
    <property type="match status" value="1"/>
</dbReference>
<dbReference type="PANTHER" id="PTHR11098">
    <property type="entry name" value="NICOTINATE PHOSPHORIBOSYLTRANSFERASE"/>
    <property type="match status" value="1"/>
</dbReference>
<evidence type="ECO:0000256" key="5">
    <source>
        <dbReference type="ARBA" id="ARBA00022598"/>
    </source>
</evidence>
<dbReference type="Pfam" id="PF17956">
    <property type="entry name" value="NAPRTase_C"/>
    <property type="match status" value="1"/>
</dbReference>
<dbReference type="InterPro" id="IPR041619">
    <property type="entry name" value="NAPRTase_C"/>
</dbReference>
<dbReference type="PANTHER" id="PTHR11098:SF1">
    <property type="entry name" value="NICOTINATE PHOSPHORIBOSYLTRANSFERASE"/>
    <property type="match status" value="1"/>
</dbReference>
<dbReference type="FunFam" id="3.20.20.70:FF:000076">
    <property type="entry name" value="Nicotinate phosphoribosyltransferase"/>
    <property type="match status" value="1"/>
</dbReference>
<dbReference type="Proteomes" id="UP000502179">
    <property type="component" value="Chromosome"/>
</dbReference>
<evidence type="ECO:0000256" key="7">
    <source>
        <dbReference type="ARBA" id="ARBA00022679"/>
    </source>
</evidence>
<dbReference type="Gene3D" id="3.20.140.10">
    <property type="entry name" value="nicotinate phosphoribosyltransferase"/>
    <property type="match status" value="1"/>
</dbReference>
<dbReference type="InterPro" id="IPR013785">
    <property type="entry name" value="Aldolase_TIM"/>
</dbReference>
<evidence type="ECO:0000259" key="11">
    <source>
        <dbReference type="Pfam" id="PF17767"/>
    </source>
</evidence>
<dbReference type="UniPathway" id="UPA00253">
    <property type="reaction ID" value="UER00457"/>
</dbReference>
<comment type="function">
    <text evidence="9">Catalyzes the first step in the biosynthesis of NAD from nicotinic acid, the ATP-dependent synthesis of beta-nicotinate D-ribonucleotide from nicotinate and 5-phospho-D-ribose 1-phosphate.</text>
</comment>
<dbReference type="InterPro" id="IPR007229">
    <property type="entry name" value="Nic_PRibTrfase-Fam"/>
</dbReference>
<dbReference type="Pfam" id="PF04095">
    <property type="entry name" value="NAPRTase"/>
    <property type="match status" value="1"/>
</dbReference>
<evidence type="ECO:0000256" key="6">
    <source>
        <dbReference type="ARBA" id="ARBA00022642"/>
    </source>
</evidence>
<sequence>MEFSALLTDLYQLTMAACYFEEGMAEEATFSLFVRRLPQNRAFLVAAGLDEALRYLESFHFRQEDLAYLERLGLFKSKFLQFLEGLRFTGQAAALPEGSIFFANEPIIEITAPIIEAQLVETYLLNIFNIQTMVATKAARCLLAAPDKTLVDFAARRTQGADASLKVARASYLAGFAATSNVLAGKLFGLPVVGTMAHSFIESFPREIDAFRSFARLFPEKTVLLIDTYDTLAAAQKAVAVAKELAAKGYRMLGVRLDSGDIASLAKEVRRILNEAGLNYVKIFVSGGLDEFAIRDLLDQGAPIDAFGVGTKMGVSADAPYLDSAYKLVRYGRRPVAKLSVGKATLAGDKQVFRKVEDGQMIEDLIGLREEAIPEATPLLVPVMKDGKRIFFEDLATSRARFQQELSQLPEGLKALSPPFPTYPVRLTEALSHLQEEVRQRLLKETEHSKF</sequence>
<evidence type="ECO:0000256" key="9">
    <source>
        <dbReference type="RuleBase" id="RU365100"/>
    </source>
</evidence>
<dbReference type="CDD" id="cd01570">
    <property type="entry name" value="NAPRTase_A"/>
    <property type="match status" value="1"/>
</dbReference>
<protein>
    <recommendedName>
        <fullName evidence="3 9">Nicotinate phosphoribosyltransferase</fullName>
        <ecNumber evidence="3 9">6.3.4.21</ecNumber>
    </recommendedName>
</protein>
<gene>
    <name evidence="13" type="ORF">G4V39_05335</name>
</gene>
<dbReference type="InterPro" id="IPR036068">
    <property type="entry name" value="Nicotinate_pribotase-like_C"/>
</dbReference>
<dbReference type="SUPFAM" id="SSF51690">
    <property type="entry name" value="Nicotinate/Quinolinate PRTase C-terminal domain-like"/>
    <property type="match status" value="1"/>
</dbReference>
<evidence type="ECO:0000259" key="12">
    <source>
        <dbReference type="Pfam" id="PF17956"/>
    </source>
</evidence>
<evidence type="ECO:0000256" key="4">
    <source>
        <dbReference type="ARBA" id="ARBA00022553"/>
    </source>
</evidence>
<dbReference type="NCBIfam" id="TIGR01513">
    <property type="entry name" value="NAPRTase_put"/>
    <property type="match status" value="1"/>
</dbReference>
<evidence type="ECO:0000313" key="14">
    <source>
        <dbReference type="Proteomes" id="UP000502179"/>
    </source>
</evidence>
<reference evidence="13 14" key="1">
    <citation type="submission" date="2020-02" db="EMBL/GenBank/DDBJ databases">
        <title>Genome analysis of Thermosulfuriphilus ammonigenes ST65T, an anaerobic thermophilic chemolithoautotrophic bacterium isolated from a deep-sea hydrothermal vent.</title>
        <authorList>
            <person name="Slobodkina G."/>
            <person name="Allioux M."/>
            <person name="Merkel A."/>
            <person name="Alain K."/>
            <person name="Jebbar M."/>
            <person name="Slobodkin A."/>
        </authorList>
    </citation>
    <scope>NUCLEOTIDE SEQUENCE [LARGE SCALE GENOMIC DNA]</scope>
    <source>
        <strain evidence="13 14">ST65</strain>
    </source>
</reference>
<dbReference type="GO" id="GO:0034355">
    <property type="term" value="P:NAD+ biosynthetic process via the salvage pathway"/>
    <property type="evidence" value="ECO:0007669"/>
    <property type="project" value="UniProtKB-ARBA"/>
</dbReference>
<comment type="catalytic activity">
    <reaction evidence="8 9">
        <text>5-phospho-alpha-D-ribose 1-diphosphate + nicotinate + ATP + H2O = nicotinate beta-D-ribonucleotide + ADP + phosphate + diphosphate</text>
        <dbReference type="Rhea" id="RHEA:36163"/>
        <dbReference type="ChEBI" id="CHEBI:15377"/>
        <dbReference type="ChEBI" id="CHEBI:30616"/>
        <dbReference type="ChEBI" id="CHEBI:32544"/>
        <dbReference type="ChEBI" id="CHEBI:33019"/>
        <dbReference type="ChEBI" id="CHEBI:43474"/>
        <dbReference type="ChEBI" id="CHEBI:57502"/>
        <dbReference type="ChEBI" id="CHEBI:58017"/>
        <dbReference type="ChEBI" id="CHEBI:456216"/>
        <dbReference type="EC" id="6.3.4.21"/>
    </reaction>
</comment>
<evidence type="ECO:0000313" key="13">
    <source>
        <dbReference type="EMBL" id="QIJ71728.1"/>
    </source>
</evidence>
<dbReference type="InterPro" id="IPR041525">
    <property type="entry name" value="N/Namide_PRibTrfase"/>
</dbReference>